<evidence type="ECO:0000256" key="2">
    <source>
        <dbReference type="ARBA" id="ARBA00022786"/>
    </source>
</evidence>
<reference evidence="5" key="1">
    <citation type="submission" date="2010-07" db="EMBL/GenBank/DDBJ databases">
        <title>Identification of Proteins Involved in Black Widow Spider Wrapping Silk Fibers.</title>
        <authorList>
            <person name="Nguyen A."/>
            <person name="Verduzco A."/>
            <person name="Vierra C."/>
        </authorList>
    </citation>
    <scope>NUCLEOTIDE SEQUENCE</scope>
</reference>
<dbReference type="GO" id="GO:0016567">
    <property type="term" value="P:protein ubiquitination"/>
    <property type="evidence" value="ECO:0007669"/>
    <property type="project" value="UniProtKB-UniPathway"/>
</dbReference>
<feature type="domain" description="SKP1 component POZ" evidence="4">
    <location>
        <begin position="4"/>
        <end position="65"/>
    </location>
</feature>
<dbReference type="InterPro" id="IPR036296">
    <property type="entry name" value="SKP1-like_dim_sf"/>
</dbReference>
<accession>E7D1W1</accession>
<keyword evidence="5" id="KW-0808">Transferase</keyword>
<keyword evidence="5" id="KW-0418">Kinase</keyword>
<organism evidence="5">
    <name type="scientific">Latrodectus hesperus</name>
    <name type="common">Western black widow spider</name>
    <dbReference type="NCBI Taxonomy" id="256737"/>
    <lineage>
        <taxon>Eukaryota</taxon>
        <taxon>Metazoa</taxon>
        <taxon>Ecdysozoa</taxon>
        <taxon>Arthropoda</taxon>
        <taxon>Chelicerata</taxon>
        <taxon>Arachnida</taxon>
        <taxon>Araneae</taxon>
        <taxon>Araneomorphae</taxon>
        <taxon>Entelegynae</taxon>
        <taxon>Araneoidea</taxon>
        <taxon>Theridiidae</taxon>
        <taxon>Latrodectus</taxon>
    </lineage>
</organism>
<comment type="similarity">
    <text evidence="1 3">Belongs to the SKP1 family.</text>
</comment>
<dbReference type="SUPFAM" id="SSF54695">
    <property type="entry name" value="POZ domain"/>
    <property type="match status" value="1"/>
</dbReference>
<dbReference type="Pfam" id="PF03931">
    <property type="entry name" value="Skp1_POZ"/>
    <property type="match status" value="1"/>
</dbReference>
<dbReference type="GO" id="GO:0006511">
    <property type="term" value="P:ubiquitin-dependent protein catabolic process"/>
    <property type="evidence" value="ECO:0007669"/>
    <property type="project" value="InterPro"/>
</dbReference>
<evidence type="ECO:0000313" key="5">
    <source>
        <dbReference type="EMBL" id="ADV40355.1"/>
    </source>
</evidence>
<dbReference type="AlphaFoldDB" id="E7D1W1"/>
<protein>
    <submittedName>
        <fullName evidence="5">Putative S-phase kinase-associated protein 1</fullName>
    </submittedName>
</protein>
<dbReference type="InterPro" id="IPR001232">
    <property type="entry name" value="SKP1-like"/>
</dbReference>
<dbReference type="Gene3D" id="3.30.710.10">
    <property type="entry name" value="Potassium Channel Kv1.1, Chain A"/>
    <property type="match status" value="1"/>
</dbReference>
<comment type="pathway">
    <text evidence="3">Protein modification; protein ubiquitination.</text>
</comment>
<dbReference type="EMBL" id="HQ006065">
    <property type="protein sequence ID" value="ADV40355.1"/>
    <property type="molecule type" value="mRNA"/>
</dbReference>
<dbReference type="PIRSF" id="PIRSF028729">
    <property type="entry name" value="E3_ubiquit_lig_SCF_Skp"/>
    <property type="match status" value="1"/>
</dbReference>
<dbReference type="UniPathway" id="UPA00143"/>
<dbReference type="InterPro" id="IPR011333">
    <property type="entry name" value="SKP1/BTB/POZ_sf"/>
</dbReference>
<dbReference type="SMART" id="SM00512">
    <property type="entry name" value="Skp1"/>
    <property type="match status" value="1"/>
</dbReference>
<dbReference type="SUPFAM" id="SSF81382">
    <property type="entry name" value="Skp1 dimerisation domain-like"/>
    <property type="match status" value="1"/>
</dbReference>
<dbReference type="InterPro" id="IPR016073">
    <property type="entry name" value="Skp1_comp_POZ"/>
</dbReference>
<name>E7D1W1_LATHE</name>
<evidence type="ECO:0000256" key="3">
    <source>
        <dbReference type="PIRNR" id="PIRNR028729"/>
    </source>
</evidence>
<evidence type="ECO:0000259" key="4">
    <source>
        <dbReference type="Pfam" id="PF03931"/>
    </source>
</evidence>
<dbReference type="PANTHER" id="PTHR11165">
    <property type="entry name" value="SKP1"/>
    <property type="match status" value="1"/>
</dbReference>
<sequence>MSNLKLKSGDEVILEISSKVANKFNLFLALQRQLGFDMDVDDVFPVRKYRSSILRKAIEWMEHHVDDPPEVAHDLPVSLLSMNEWDNRFVDVDRDVLFDLLNVASFFNLNGLRNLVIDALANSIKGKTVVEICEILNNRGPVI</sequence>
<proteinExistence type="evidence at transcript level"/>
<keyword evidence="2 3" id="KW-0833">Ubl conjugation pathway</keyword>
<evidence type="ECO:0000256" key="1">
    <source>
        <dbReference type="ARBA" id="ARBA00009993"/>
    </source>
</evidence>
<dbReference type="InterPro" id="IPR016897">
    <property type="entry name" value="SKP1"/>
</dbReference>
<dbReference type="GO" id="GO:0016301">
    <property type="term" value="F:kinase activity"/>
    <property type="evidence" value="ECO:0007669"/>
    <property type="project" value="UniProtKB-KW"/>
</dbReference>